<feature type="domain" description="Transposase IS66 central" evidence="1">
    <location>
        <begin position="2"/>
        <end position="56"/>
    </location>
</feature>
<proteinExistence type="predicted"/>
<protein>
    <submittedName>
        <fullName evidence="2">IS66 family transposase</fullName>
    </submittedName>
</protein>
<name>A0A5C6KP74_PARDI</name>
<evidence type="ECO:0000313" key="3">
    <source>
        <dbReference type="Proteomes" id="UP000315827"/>
    </source>
</evidence>
<sequence length="103" mass="12021">MMRKSLSYMIYGWEELQNYRKDGRYTIDNIFVERAIRPFTVHRKNSLFFSSEEGVETALAFFTLIETCKNVGLNQSDYIATTIKLLMDGNKNYDDLVPMSMAI</sequence>
<gene>
    <name evidence="2" type="ORF">FSA05_05920</name>
</gene>
<dbReference type="AlphaFoldDB" id="A0A5C6KP74"/>
<dbReference type="Proteomes" id="UP000315827">
    <property type="component" value="Unassembled WGS sequence"/>
</dbReference>
<reference evidence="2 3" key="1">
    <citation type="submission" date="2019-07" db="EMBL/GenBank/DDBJ databases">
        <title>Genome sequencing of Parabacteroides distasonis iSURF_7.</title>
        <authorList>
            <person name="Degefu H.N."/>
            <person name="Ruoff K.L."/>
            <person name="Price C.E."/>
            <person name="Valls R.A."/>
            <person name="O'Toole G.A."/>
        </authorList>
    </citation>
    <scope>NUCLEOTIDE SEQUENCE [LARGE SCALE GENOMIC DNA]</scope>
    <source>
        <strain evidence="2 3">CFPLTA003_1B</strain>
    </source>
</reference>
<dbReference type="Pfam" id="PF03050">
    <property type="entry name" value="DDE_Tnp_IS66"/>
    <property type="match status" value="1"/>
</dbReference>
<dbReference type="InterPro" id="IPR052344">
    <property type="entry name" value="Transposase-related"/>
</dbReference>
<evidence type="ECO:0000259" key="1">
    <source>
        <dbReference type="Pfam" id="PF03050"/>
    </source>
</evidence>
<comment type="caution">
    <text evidence="2">The sequence shown here is derived from an EMBL/GenBank/DDBJ whole genome shotgun (WGS) entry which is preliminary data.</text>
</comment>
<evidence type="ECO:0000313" key="2">
    <source>
        <dbReference type="EMBL" id="TWV63668.1"/>
    </source>
</evidence>
<accession>A0A5C6KP74</accession>
<dbReference type="PANTHER" id="PTHR33678">
    <property type="entry name" value="BLL1576 PROTEIN"/>
    <property type="match status" value="1"/>
</dbReference>
<dbReference type="InterPro" id="IPR004291">
    <property type="entry name" value="Transposase_IS66_central"/>
</dbReference>
<organism evidence="2 3">
    <name type="scientific">Parabacteroides distasonis</name>
    <dbReference type="NCBI Taxonomy" id="823"/>
    <lineage>
        <taxon>Bacteria</taxon>
        <taxon>Pseudomonadati</taxon>
        <taxon>Bacteroidota</taxon>
        <taxon>Bacteroidia</taxon>
        <taxon>Bacteroidales</taxon>
        <taxon>Tannerellaceae</taxon>
        <taxon>Parabacteroides</taxon>
    </lineage>
</organism>
<dbReference type="EMBL" id="VOHW01000002">
    <property type="protein sequence ID" value="TWV63668.1"/>
    <property type="molecule type" value="Genomic_DNA"/>
</dbReference>